<gene>
    <name evidence="1" type="ORF">JQU52_01180</name>
</gene>
<dbReference type="InterPro" id="IPR036390">
    <property type="entry name" value="WH_DNA-bd_sf"/>
</dbReference>
<keyword evidence="2" id="KW-1185">Reference proteome</keyword>
<evidence type="ECO:0000313" key="1">
    <source>
        <dbReference type="EMBL" id="QRQ82086.1"/>
    </source>
</evidence>
<dbReference type="AlphaFoldDB" id="A0A892ZK64"/>
<dbReference type="Proteomes" id="UP000653156">
    <property type="component" value="Chromosome"/>
</dbReference>
<dbReference type="GO" id="GO:0003677">
    <property type="term" value="F:DNA binding"/>
    <property type="evidence" value="ECO:0007669"/>
    <property type="project" value="UniProtKB-KW"/>
</dbReference>
<dbReference type="KEGG" id="ptes:JQU52_01180"/>
<dbReference type="EMBL" id="CP069798">
    <property type="protein sequence ID" value="QRQ82086.1"/>
    <property type="molecule type" value="Genomic_DNA"/>
</dbReference>
<dbReference type="InterPro" id="IPR036388">
    <property type="entry name" value="WH-like_DNA-bd_sf"/>
</dbReference>
<dbReference type="Gene3D" id="1.10.10.10">
    <property type="entry name" value="Winged helix-like DNA-binding domain superfamily/Winged helix DNA-binding domain"/>
    <property type="match status" value="1"/>
</dbReference>
<dbReference type="RefSeq" id="WP_230339380.1">
    <property type="nucleotide sequence ID" value="NZ_CP069798.1"/>
</dbReference>
<accession>A0A892ZK64</accession>
<name>A0A892ZK64_9NEIS</name>
<keyword evidence="1" id="KW-0238">DNA-binding</keyword>
<organism evidence="1 2">
    <name type="scientific">Paralysiella testudinis</name>
    <dbReference type="NCBI Taxonomy" id="2809020"/>
    <lineage>
        <taxon>Bacteria</taxon>
        <taxon>Pseudomonadati</taxon>
        <taxon>Pseudomonadota</taxon>
        <taxon>Betaproteobacteria</taxon>
        <taxon>Neisseriales</taxon>
        <taxon>Neisseriaceae</taxon>
        <taxon>Paralysiella</taxon>
    </lineage>
</organism>
<proteinExistence type="predicted"/>
<dbReference type="SUPFAM" id="SSF46785">
    <property type="entry name" value="Winged helix' DNA-binding domain"/>
    <property type="match status" value="1"/>
</dbReference>
<evidence type="ECO:0000313" key="2">
    <source>
        <dbReference type="Proteomes" id="UP000653156"/>
    </source>
</evidence>
<reference evidence="1" key="1">
    <citation type="submission" date="2021-02" db="EMBL/GenBank/DDBJ databases">
        <title>Neisseriaceae sp. 26B isolated from the cloaca of a Common Toad-headed Turtle (Mesoclemmys nasuta).</title>
        <authorList>
            <person name="Spergser J."/>
            <person name="Busse H.-J."/>
        </authorList>
    </citation>
    <scope>NUCLEOTIDE SEQUENCE</scope>
    <source>
        <strain evidence="1">26B</strain>
    </source>
</reference>
<protein>
    <submittedName>
        <fullName evidence="1">DNA-binding protein</fullName>
    </submittedName>
</protein>
<sequence length="99" mass="10875">MAASTKGQRLLAVFKALEGHPIIGISNKTLSDGLDMSAAQVSRDLDDLIVAGLVQKLDNGHYAYSIKTLQIAERFRRQQEAMQNRLNEIGTRVDNGSFS</sequence>